<name>A0A016VFK3_9BILA</name>
<protein>
    <submittedName>
        <fullName evidence="2">Uncharacterized protein</fullName>
    </submittedName>
</protein>
<dbReference type="Proteomes" id="UP000024635">
    <property type="component" value="Unassembled WGS sequence"/>
</dbReference>
<feature type="region of interest" description="Disordered" evidence="1">
    <location>
        <begin position="60"/>
        <end position="107"/>
    </location>
</feature>
<proteinExistence type="predicted"/>
<sequence>MKETAAHRSGDEGWVLLVPVVRRTPGYAAASSMENDRIRIRRWRMGPSWRSGEENDRILVSDGGRSSEENARTRVSAGGRVLRGQAVGETPGPRWRSEESARTQVHR</sequence>
<comment type="caution">
    <text evidence="2">The sequence shown here is derived from an EMBL/GenBank/DDBJ whole genome shotgun (WGS) entry which is preliminary data.</text>
</comment>
<feature type="compositionally biased region" description="Basic and acidic residues" evidence="1">
    <location>
        <begin position="60"/>
        <end position="72"/>
    </location>
</feature>
<reference evidence="3" key="1">
    <citation type="journal article" date="2015" name="Nat. Genet.">
        <title>The genome and transcriptome of the zoonotic hookworm Ancylostoma ceylanicum identify infection-specific gene families.</title>
        <authorList>
            <person name="Schwarz E.M."/>
            <person name="Hu Y."/>
            <person name="Antoshechkin I."/>
            <person name="Miller M.M."/>
            <person name="Sternberg P.W."/>
            <person name="Aroian R.V."/>
        </authorList>
    </citation>
    <scope>NUCLEOTIDE SEQUENCE</scope>
    <source>
        <strain evidence="3">HY135</strain>
    </source>
</reference>
<gene>
    <name evidence="2" type="primary">Acey_s0011.g1248</name>
    <name evidence="2" type="ORF">Y032_0011g1248</name>
</gene>
<evidence type="ECO:0000313" key="3">
    <source>
        <dbReference type="Proteomes" id="UP000024635"/>
    </source>
</evidence>
<organism evidence="2 3">
    <name type="scientific">Ancylostoma ceylanicum</name>
    <dbReference type="NCBI Taxonomy" id="53326"/>
    <lineage>
        <taxon>Eukaryota</taxon>
        <taxon>Metazoa</taxon>
        <taxon>Ecdysozoa</taxon>
        <taxon>Nematoda</taxon>
        <taxon>Chromadorea</taxon>
        <taxon>Rhabditida</taxon>
        <taxon>Rhabditina</taxon>
        <taxon>Rhabditomorpha</taxon>
        <taxon>Strongyloidea</taxon>
        <taxon>Ancylostomatidae</taxon>
        <taxon>Ancylostomatinae</taxon>
        <taxon>Ancylostoma</taxon>
    </lineage>
</organism>
<evidence type="ECO:0000256" key="1">
    <source>
        <dbReference type="SAM" id="MobiDB-lite"/>
    </source>
</evidence>
<evidence type="ECO:0000313" key="2">
    <source>
        <dbReference type="EMBL" id="EYC25518.1"/>
    </source>
</evidence>
<dbReference type="EMBL" id="JARK01001347">
    <property type="protein sequence ID" value="EYC25518.1"/>
    <property type="molecule type" value="Genomic_DNA"/>
</dbReference>
<accession>A0A016VFK3</accession>
<dbReference type="AlphaFoldDB" id="A0A016VFK3"/>
<keyword evidence="3" id="KW-1185">Reference proteome</keyword>